<proteinExistence type="predicted"/>
<feature type="non-terminal residue" evidence="1">
    <location>
        <position position="1"/>
    </location>
</feature>
<accession>A0A093HLR3</accession>
<reference evidence="1 2" key="1">
    <citation type="submission" date="2014-04" db="EMBL/GenBank/DDBJ databases">
        <title>Genome evolution of avian class.</title>
        <authorList>
            <person name="Zhang G."/>
            <person name="Li C."/>
        </authorList>
    </citation>
    <scope>NUCLEOTIDE SEQUENCE [LARGE SCALE GENOMIC DNA]</scope>
    <source>
        <strain evidence="1">BGI_N308</strain>
    </source>
</reference>
<evidence type="ECO:0000313" key="2">
    <source>
        <dbReference type="Proteomes" id="UP000053584"/>
    </source>
</evidence>
<dbReference type="EMBL" id="KL206474">
    <property type="protein sequence ID" value="KFV82686.1"/>
    <property type="molecule type" value="Genomic_DNA"/>
</dbReference>
<sequence>LAAEAVEGASLALERVDHVHGRDRLALGVLRVGDGVADDVLQEDLEHAARLLVDDPRDALDAAAPRQAADGRLGDALDVVAQHLAVALGAPLAEPLPALA</sequence>
<gene>
    <name evidence="1" type="ORF">N308_05174</name>
</gene>
<feature type="non-terminal residue" evidence="1">
    <location>
        <position position="100"/>
    </location>
</feature>
<keyword evidence="2" id="KW-1185">Reference proteome</keyword>
<organism evidence="1 2">
    <name type="scientific">Struthio camelus australis</name>
    <dbReference type="NCBI Taxonomy" id="441894"/>
    <lineage>
        <taxon>Eukaryota</taxon>
        <taxon>Metazoa</taxon>
        <taxon>Chordata</taxon>
        <taxon>Craniata</taxon>
        <taxon>Vertebrata</taxon>
        <taxon>Euteleostomi</taxon>
        <taxon>Archelosauria</taxon>
        <taxon>Archosauria</taxon>
        <taxon>Dinosauria</taxon>
        <taxon>Saurischia</taxon>
        <taxon>Theropoda</taxon>
        <taxon>Coelurosauria</taxon>
        <taxon>Aves</taxon>
        <taxon>Palaeognathae</taxon>
        <taxon>Struthioniformes</taxon>
        <taxon>Struthionidae</taxon>
        <taxon>Struthio</taxon>
    </lineage>
</organism>
<name>A0A093HLR3_STRCA</name>
<protein>
    <submittedName>
        <fullName evidence="1">Uncharacterized protein</fullName>
    </submittedName>
</protein>
<evidence type="ECO:0000313" key="1">
    <source>
        <dbReference type="EMBL" id="KFV82686.1"/>
    </source>
</evidence>
<dbReference type="AlphaFoldDB" id="A0A093HLR3"/>
<dbReference type="Proteomes" id="UP000053584">
    <property type="component" value="Unassembled WGS sequence"/>
</dbReference>